<dbReference type="Proteomes" id="UP000054321">
    <property type="component" value="Unassembled WGS sequence"/>
</dbReference>
<dbReference type="AlphaFoldDB" id="A0A0C3D681"/>
<keyword evidence="3" id="KW-1185">Reference proteome</keyword>
<name>A0A0C3D681_OIDMZ</name>
<gene>
    <name evidence="2" type="ORF">OIDMADRAFT_46754</name>
</gene>
<dbReference type="HOGENOM" id="CLU_035244_1_0_1"/>
<dbReference type="OrthoDB" id="10039566at2759"/>
<dbReference type="PANTHER" id="PTHR35895">
    <property type="entry name" value="CHROMOSOME 16, WHOLE GENOME SHOTGUN SEQUENCE"/>
    <property type="match status" value="1"/>
</dbReference>
<dbReference type="InterPro" id="IPR022185">
    <property type="entry name" value="DUF3712"/>
</dbReference>
<feature type="transmembrane region" description="Helical" evidence="1">
    <location>
        <begin position="44"/>
        <end position="67"/>
    </location>
</feature>
<keyword evidence="1" id="KW-0812">Transmembrane</keyword>
<dbReference type="Pfam" id="PF12505">
    <property type="entry name" value="DUF3712"/>
    <property type="match status" value="1"/>
</dbReference>
<evidence type="ECO:0000256" key="1">
    <source>
        <dbReference type="SAM" id="Phobius"/>
    </source>
</evidence>
<sequence length="344" mass="37046">MELSAGNSSPVDGGKIEVQHVEVQADIEPTILGRKIKRHCARWWWVHTSILCLMALIIALCLVYVGMPRIAQDGINASTLTLSSLQFLNPTPDSFTLSANATQYSSSIFTPTIDAFIASMHLVTNGSASPNAITQIAMPQIHVRHPNTNIAIDNQKVPVLNFDQVTDFAIQILNQENLTVRIEGMSKLHEGALPVFKISYNSSLTFEGLNGLPGFNITDTKVNISAAPGEPNMSGVAIFPNPTIVTVELGNVTMLLSTSKEGVIGNCTLNNFTLKPGINQIPMTATVNSSAVVSSVGSDGLLDLLILGQYAVYNGVHLTYYEKALQSHALKLQINFTAILESSI</sequence>
<accession>A0A0C3D681</accession>
<dbReference type="GO" id="GO:0000329">
    <property type="term" value="C:fungal-type vacuole membrane"/>
    <property type="evidence" value="ECO:0007669"/>
    <property type="project" value="InterPro"/>
</dbReference>
<protein>
    <submittedName>
        <fullName evidence="2">Uncharacterized protein</fullName>
    </submittedName>
</protein>
<keyword evidence="1" id="KW-1133">Transmembrane helix</keyword>
<reference evidence="2 3" key="1">
    <citation type="submission" date="2014-04" db="EMBL/GenBank/DDBJ databases">
        <authorList>
            <consortium name="DOE Joint Genome Institute"/>
            <person name="Kuo A."/>
            <person name="Martino E."/>
            <person name="Perotto S."/>
            <person name="Kohler A."/>
            <person name="Nagy L.G."/>
            <person name="Floudas D."/>
            <person name="Copeland A."/>
            <person name="Barry K.W."/>
            <person name="Cichocki N."/>
            <person name="Veneault-Fourrey C."/>
            <person name="LaButti K."/>
            <person name="Lindquist E.A."/>
            <person name="Lipzen A."/>
            <person name="Lundell T."/>
            <person name="Morin E."/>
            <person name="Murat C."/>
            <person name="Sun H."/>
            <person name="Tunlid A."/>
            <person name="Henrissat B."/>
            <person name="Grigoriev I.V."/>
            <person name="Hibbett D.S."/>
            <person name="Martin F."/>
            <person name="Nordberg H.P."/>
            <person name="Cantor M.N."/>
            <person name="Hua S.X."/>
        </authorList>
    </citation>
    <scope>NUCLEOTIDE SEQUENCE [LARGE SCALE GENOMIC DNA]</scope>
    <source>
        <strain evidence="2 3">Zn</strain>
    </source>
</reference>
<reference evidence="3" key="2">
    <citation type="submission" date="2015-01" db="EMBL/GenBank/DDBJ databases">
        <title>Evolutionary Origins and Diversification of the Mycorrhizal Mutualists.</title>
        <authorList>
            <consortium name="DOE Joint Genome Institute"/>
            <consortium name="Mycorrhizal Genomics Consortium"/>
            <person name="Kohler A."/>
            <person name="Kuo A."/>
            <person name="Nagy L.G."/>
            <person name="Floudas D."/>
            <person name="Copeland A."/>
            <person name="Barry K.W."/>
            <person name="Cichocki N."/>
            <person name="Veneault-Fourrey C."/>
            <person name="LaButti K."/>
            <person name="Lindquist E.A."/>
            <person name="Lipzen A."/>
            <person name="Lundell T."/>
            <person name="Morin E."/>
            <person name="Murat C."/>
            <person name="Riley R."/>
            <person name="Ohm R."/>
            <person name="Sun H."/>
            <person name="Tunlid A."/>
            <person name="Henrissat B."/>
            <person name="Grigoriev I.V."/>
            <person name="Hibbett D.S."/>
            <person name="Martin F."/>
        </authorList>
    </citation>
    <scope>NUCLEOTIDE SEQUENCE [LARGE SCALE GENOMIC DNA]</scope>
    <source>
        <strain evidence="3">Zn</strain>
    </source>
</reference>
<organism evidence="2 3">
    <name type="scientific">Oidiodendron maius (strain Zn)</name>
    <dbReference type="NCBI Taxonomy" id="913774"/>
    <lineage>
        <taxon>Eukaryota</taxon>
        <taxon>Fungi</taxon>
        <taxon>Dikarya</taxon>
        <taxon>Ascomycota</taxon>
        <taxon>Pezizomycotina</taxon>
        <taxon>Leotiomycetes</taxon>
        <taxon>Leotiomycetes incertae sedis</taxon>
        <taxon>Myxotrichaceae</taxon>
        <taxon>Oidiodendron</taxon>
    </lineage>
</organism>
<evidence type="ECO:0000313" key="2">
    <source>
        <dbReference type="EMBL" id="KIN06829.1"/>
    </source>
</evidence>
<proteinExistence type="predicted"/>
<dbReference type="PANTHER" id="PTHR35895:SF1">
    <property type="entry name" value="LIPID-BINDING SERUM GLYCOPROTEIN C-TERMINAL DOMAIN-CONTAINING PROTEIN"/>
    <property type="match status" value="1"/>
</dbReference>
<dbReference type="EMBL" id="KN832870">
    <property type="protein sequence ID" value="KIN06829.1"/>
    <property type="molecule type" value="Genomic_DNA"/>
</dbReference>
<dbReference type="InParanoid" id="A0A0C3D681"/>
<keyword evidence="1" id="KW-0472">Membrane</keyword>
<evidence type="ECO:0000313" key="3">
    <source>
        <dbReference type="Proteomes" id="UP000054321"/>
    </source>
</evidence>
<dbReference type="STRING" id="913774.A0A0C3D681"/>
<dbReference type="InterPro" id="IPR046368">
    <property type="entry name" value="Tag1"/>
</dbReference>